<dbReference type="InterPro" id="IPR006286">
    <property type="entry name" value="C56_PfpI-like"/>
</dbReference>
<keyword evidence="3" id="KW-0315">Glutamine amidotransferase</keyword>
<dbReference type="PROSITE" id="PS51276">
    <property type="entry name" value="PEPTIDASE_C56_PFPI"/>
    <property type="match status" value="1"/>
</dbReference>
<organism evidence="3">
    <name type="scientific">Fervidicoccus fontis</name>
    <dbReference type="NCBI Taxonomy" id="683846"/>
    <lineage>
        <taxon>Archaea</taxon>
        <taxon>Thermoproteota</taxon>
        <taxon>Thermoprotei</taxon>
        <taxon>Fervidicoccales</taxon>
        <taxon>Fervidicoccaceae</taxon>
        <taxon>Fervidicoccus</taxon>
    </lineage>
</organism>
<dbReference type="InterPro" id="IPR029062">
    <property type="entry name" value="Class_I_gatase-like"/>
</dbReference>
<reference evidence="3" key="1">
    <citation type="journal article" date="2020" name="mSystems">
        <title>Genome- and Community-Level Interaction Insights into Carbon Utilization and Element Cycling Functions of Hydrothermarchaeota in Hydrothermal Sediment.</title>
        <authorList>
            <person name="Zhou Z."/>
            <person name="Liu Y."/>
            <person name="Xu W."/>
            <person name="Pan J."/>
            <person name="Luo Z.H."/>
            <person name="Li M."/>
        </authorList>
    </citation>
    <scope>NUCLEOTIDE SEQUENCE [LARGE SCALE GENOMIC DNA]</scope>
    <source>
        <strain evidence="3">SpSt-123</strain>
    </source>
</reference>
<name>A0A7C1E8N4_9CREN</name>
<proteinExistence type="inferred from homology"/>
<keyword evidence="3" id="KW-0808">Transferase</keyword>
<evidence type="ECO:0000313" key="3">
    <source>
        <dbReference type="EMBL" id="HDS10876.1"/>
    </source>
</evidence>
<dbReference type="InterPro" id="IPR002818">
    <property type="entry name" value="DJ-1/PfpI"/>
</dbReference>
<dbReference type="SUPFAM" id="SSF52317">
    <property type="entry name" value="Class I glutamine amidotransferase-like"/>
    <property type="match status" value="1"/>
</dbReference>
<gene>
    <name evidence="3" type="ORF">ENO04_04605</name>
</gene>
<dbReference type="CDD" id="cd03134">
    <property type="entry name" value="GATase1_PfpI_like"/>
    <property type="match status" value="1"/>
</dbReference>
<dbReference type="GO" id="GO:0016740">
    <property type="term" value="F:transferase activity"/>
    <property type="evidence" value="ECO:0007669"/>
    <property type="project" value="UniProtKB-KW"/>
</dbReference>
<evidence type="ECO:0000256" key="1">
    <source>
        <dbReference type="ARBA" id="ARBA00008542"/>
    </source>
</evidence>
<sequence length="177" mass="19661">MFFEYEVIVALKKILFIVGAEFEDLELFAPMYRLVEEGHVVVVASPLGGVVTGKHGYSISTVKLSDVRPSEYDALVLPGGRGPERVRVQAREEAVRVIREIMDTGKPVAAICHGPQLLISADRVRGRRLTSYPGIAEDIINAGGTWVDQPVVVDRNLVTSRIPDDIPYMMREFIKLL</sequence>
<dbReference type="EMBL" id="DSDY01000142">
    <property type="protein sequence ID" value="HDS10876.1"/>
    <property type="molecule type" value="Genomic_DNA"/>
</dbReference>
<dbReference type="PANTHER" id="PTHR42733:SF2">
    <property type="entry name" value="DJ-1_THIJ_PFPI FAMILY PROTEIN"/>
    <property type="match status" value="1"/>
</dbReference>
<dbReference type="Pfam" id="PF01965">
    <property type="entry name" value="DJ-1_PfpI"/>
    <property type="match status" value="1"/>
</dbReference>
<comment type="caution">
    <text evidence="3">The sequence shown here is derived from an EMBL/GenBank/DDBJ whole genome shotgun (WGS) entry which is preliminary data.</text>
</comment>
<protein>
    <submittedName>
        <fullName evidence="3">Type 1 glutamine amidotransferase</fullName>
    </submittedName>
</protein>
<dbReference type="Gene3D" id="3.40.50.880">
    <property type="match status" value="1"/>
</dbReference>
<accession>A0A7C1E8N4</accession>
<dbReference type="PANTHER" id="PTHR42733">
    <property type="entry name" value="DJ-1 PROTEIN"/>
    <property type="match status" value="1"/>
</dbReference>
<dbReference type="AlphaFoldDB" id="A0A7C1E8N4"/>
<dbReference type="NCBIfam" id="TIGR01382">
    <property type="entry name" value="PfpI"/>
    <property type="match status" value="1"/>
</dbReference>
<comment type="similarity">
    <text evidence="1">Belongs to the peptidase C56 family.</text>
</comment>
<feature type="domain" description="DJ-1/PfpI" evidence="2">
    <location>
        <begin position="12"/>
        <end position="175"/>
    </location>
</feature>
<evidence type="ECO:0000259" key="2">
    <source>
        <dbReference type="Pfam" id="PF01965"/>
    </source>
</evidence>